<dbReference type="InterPro" id="IPR014059">
    <property type="entry name" value="TraI/TrwC_relax"/>
</dbReference>
<dbReference type="InterPro" id="IPR027417">
    <property type="entry name" value="P-loop_NTPase"/>
</dbReference>
<accession>A0A0L8APK4</accession>
<evidence type="ECO:0000313" key="3">
    <source>
        <dbReference type="EMBL" id="KOF04150.1"/>
    </source>
</evidence>
<gene>
    <name evidence="3" type="ORF">OB69_03995</name>
</gene>
<dbReference type="NCBIfam" id="TIGR02686">
    <property type="entry name" value="relax_trwC"/>
    <property type="match status" value="1"/>
</dbReference>
<dbReference type="Pfam" id="PF13604">
    <property type="entry name" value="AAA_30"/>
    <property type="match status" value="1"/>
</dbReference>
<dbReference type="AlphaFoldDB" id="A0A0L8APK4"/>
<feature type="compositionally biased region" description="Basic and acidic residues" evidence="1">
    <location>
        <begin position="884"/>
        <end position="896"/>
    </location>
</feature>
<evidence type="ECO:0000256" key="1">
    <source>
        <dbReference type="SAM" id="MobiDB-lite"/>
    </source>
</evidence>
<proteinExistence type="predicted"/>
<dbReference type="Proteomes" id="UP000036908">
    <property type="component" value="Unassembled WGS sequence"/>
</dbReference>
<feature type="region of interest" description="Disordered" evidence="1">
    <location>
        <begin position="869"/>
        <end position="916"/>
    </location>
</feature>
<dbReference type="CDD" id="cd18809">
    <property type="entry name" value="SF1_C_RecD"/>
    <property type="match status" value="1"/>
</dbReference>
<dbReference type="NCBIfam" id="NF041492">
    <property type="entry name" value="MobF"/>
    <property type="match status" value="1"/>
</dbReference>
<dbReference type="RefSeq" id="WP_053222388.1">
    <property type="nucleotide sequence ID" value="NZ_JSVA01000004.1"/>
</dbReference>
<keyword evidence="4" id="KW-1185">Reference proteome</keyword>
<dbReference type="SUPFAM" id="SSF55464">
    <property type="entry name" value="Origin of replication-binding domain, RBD-like"/>
    <property type="match status" value="1"/>
</dbReference>
<dbReference type="Pfam" id="PF08751">
    <property type="entry name" value="TrwC"/>
    <property type="match status" value="1"/>
</dbReference>
<evidence type="ECO:0000313" key="4">
    <source>
        <dbReference type="Proteomes" id="UP000036908"/>
    </source>
</evidence>
<dbReference type="Gene3D" id="3.40.50.300">
    <property type="entry name" value="P-loop containing nucleotide triphosphate hydrolases"/>
    <property type="match status" value="2"/>
</dbReference>
<reference evidence="4" key="1">
    <citation type="submission" date="2014-11" db="EMBL/GenBank/DDBJ databases">
        <title>Genome sequencing of Roseivirga sp. D-25.</title>
        <authorList>
            <person name="Selvaratnam C."/>
            <person name="Thevarajoo S."/>
            <person name="Goh K.M."/>
            <person name="Eee R."/>
            <person name="Chan K.-G."/>
            <person name="Chong C.S."/>
        </authorList>
    </citation>
    <scope>NUCLEOTIDE SEQUENCE [LARGE SCALE GENOMIC DNA]</scope>
    <source>
        <strain evidence="4">D-25</strain>
    </source>
</reference>
<dbReference type="InterPro" id="IPR014862">
    <property type="entry name" value="TrwC"/>
</dbReference>
<dbReference type="OrthoDB" id="1826980at2"/>
<comment type="caution">
    <text evidence="3">The sequence shown here is derived from an EMBL/GenBank/DDBJ whole genome shotgun (WGS) entry which is preliminary data.</text>
</comment>
<name>A0A0L8APK4_9BACT</name>
<feature type="domain" description="TrwC relaxase" evidence="2">
    <location>
        <begin position="12"/>
        <end position="293"/>
    </location>
</feature>
<evidence type="ECO:0000259" key="2">
    <source>
        <dbReference type="Pfam" id="PF08751"/>
    </source>
</evidence>
<protein>
    <recommendedName>
        <fullName evidence="2">TrwC relaxase domain-containing protein</fullName>
    </recommendedName>
</protein>
<dbReference type="EMBL" id="JSVA01000004">
    <property type="protein sequence ID" value="KOF04150.1"/>
    <property type="molecule type" value="Genomic_DNA"/>
</dbReference>
<dbReference type="SUPFAM" id="SSF52540">
    <property type="entry name" value="P-loop containing nucleoside triphosphate hydrolases"/>
    <property type="match status" value="1"/>
</dbReference>
<dbReference type="PATRIC" id="fig|1566026.4.peg.2568"/>
<sequence>MLGINVFKDVKSASDYYINLSHESAYYLENVVEATWFGKISKRIGYDGVQVKKSDFISFGRGQVPNSNISFKVRKVDNARSYYDFTFSAPKSISLLFGLTKNEAIHQCHIDAYKAVLSEIEANAQTQHNSATERGWETCGELLIANFDHFLSRPCEVKKNGKSMYISDPQIHTHCLIPNCTFSHINNRFQALELGNSVHRQAKYFEAAYHSHLAKNLEKLGFRTRITRDRFELVGITREQIMLFSNRSKTIDQFALENGISDKSKLALLTRNAKAKVVGEEEQYDHWKSRLSEKEFEALFRLKDQTIEKRDGISSDLAIEKSVQHHCERNSAFKQSDVLTYALKLGYGTLLPEDVKSALGRRNDIIKAEIDTVPFLTTKEMIRQESELVLRANEGKGTFAPIFQNYSPKQSQLNDQQVNAIKQILNSRDFITVLKGSAGVGKTSLLTEVRDAVALKGKQLCSLAPSSHAVSVLKSKGFEAETIAGFLKNKALQEKVFGQVILVDEAGMCGTKVTNQILAIAKEKNARLIMSGDTSQHAPPAQYGDAMRHLIEKAKVNTVTVNKIVRQQNEPYRSVVQSLAKNRTYEGFKKLDKLGGIIEEPDKDKRLDKLAETYLDTIKSKKSCLVISPTHKEVNQVNNIIRQKLKKEGFIKGKEREFNRLQTLSFTEDEKKEKANYEQGMVLRFISNSKGDYRAGAEFEVISGKKPNELKVRDRKTATVKKLPLEHADRFEVYQQSKIHLAKNDQIRLTINTRTQQGSKALNGTSYSVAGFTKTGDIKLSNGKTLSKDIGHIRYSACDTSHASQGKDADHVLISVDPSNGNLSREGLYVSVSRGKHSAKLFTSDKAELKKAIAKSEQRISAHEIAQREQQQTLVRNQRNHHRSLNEKIREHEQTRRRTQWASPGIPNQPKPKGHE</sequence>
<organism evidence="3 4">
    <name type="scientific">Roseivirga seohaensis subsp. aquiponti</name>
    <dbReference type="NCBI Taxonomy" id="1566026"/>
    <lineage>
        <taxon>Bacteria</taxon>
        <taxon>Pseudomonadati</taxon>
        <taxon>Bacteroidota</taxon>
        <taxon>Cytophagia</taxon>
        <taxon>Cytophagales</taxon>
        <taxon>Roseivirgaceae</taxon>
        <taxon>Roseivirga</taxon>
    </lineage>
</organism>